<organism evidence="1 2">
    <name type="scientific">Vreelandella subterranea</name>
    <dbReference type="NCBI Taxonomy" id="416874"/>
    <lineage>
        <taxon>Bacteria</taxon>
        <taxon>Pseudomonadati</taxon>
        <taxon>Pseudomonadota</taxon>
        <taxon>Gammaproteobacteria</taxon>
        <taxon>Oceanospirillales</taxon>
        <taxon>Halomonadaceae</taxon>
        <taxon>Vreelandella</taxon>
    </lineage>
</organism>
<protein>
    <submittedName>
        <fullName evidence="1">Uncharacterized protein</fullName>
    </submittedName>
</protein>
<dbReference type="Proteomes" id="UP000198505">
    <property type="component" value="Unassembled WGS sequence"/>
</dbReference>
<sequence>MKAVVQVINPKRGMYAAEMNGSGEFVIFELLDSSEPEQGDVISHPGFYSMGGETFKNRLFDVGCGIRPLSWARI</sequence>
<name>A0A1H9WQ21_9GAMM</name>
<gene>
    <name evidence="1" type="ORF">SAMN04487958_11930</name>
</gene>
<dbReference type="RefSeq" id="WP_092831039.1">
    <property type="nucleotide sequence ID" value="NZ_FOGS01000019.1"/>
</dbReference>
<evidence type="ECO:0000313" key="2">
    <source>
        <dbReference type="Proteomes" id="UP000198505"/>
    </source>
</evidence>
<keyword evidence="2" id="KW-1185">Reference proteome</keyword>
<dbReference type="AlphaFoldDB" id="A0A1H9WQ21"/>
<proteinExistence type="predicted"/>
<reference evidence="2" key="1">
    <citation type="submission" date="2016-10" db="EMBL/GenBank/DDBJ databases">
        <authorList>
            <person name="Varghese N."/>
            <person name="Submissions S."/>
        </authorList>
    </citation>
    <scope>NUCLEOTIDE SEQUENCE [LARGE SCALE GENOMIC DNA]</scope>
    <source>
        <strain evidence="2">CGMCC 1.6495</strain>
    </source>
</reference>
<accession>A0A1H9WQ21</accession>
<evidence type="ECO:0000313" key="1">
    <source>
        <dbReference type="EMBL" id="SES36022.1"/>
    </source>
</evidence>
<dbReference type="EMBL" id="FOGS01000019">
    <property type="protein sequence ID" value="SES36022.1"/>
    <property type="molecule type" value="Genomic_DNA"/>
</dbReference>